<keyword evidence="6 11" id="KW-0406">Ion transport</keyword>
<comment type="catalytic activity">
    <reaction evidence="10">
        <text>fluoride(in) = fluoride(out)</text>
        <dbReference type="Rhea" id="RHEA:76159"/>
        <dbReference type="ChEBI" id="CHEBI:17051"/>
    </reaction>
    <physiologicalReaction direction="left-to-right" evidence="10">
        <dbReference type="Rhea" id="RHEA:76160"/>
    </physiologicalReaction>
</comment>
<dbReference type="PANTHER" id="PTHR28259:SF1">
    <property type="entry name" value="FLUORIDE EXPORT PROTEIN 1-RELATED"/>
    <property type="match status" value="1"/>
</dbReference>
<dbReference type="GO" id="GO:0140114">
    <property type="term" value="P:cellular detoxification of fluoride"/>
    <property type="evidence" value="ECO:0007669"/>
    <property type="project" value="UniProtKB-UniRule"/>
</dbReference>
<comment type="function">
    <text evidence="11">Fluoride-specific ion channel. Important for reducing fluoride concentration in the cell, thus reducing its toxicity.</text>
</comment>
<evidence type="ECO:0000256" key="11">
    <source>
        <dbReference type="HAMAP-Rule" id="MF_00454"/>
    </source>
</evidence>
<reference evidence="12 13" key="1">
    <citation type="journal article" date="2017" name="Infect. Genet. Evol.">
        <title>Comparative genome analysis of fish pathogen Flavobacterium columnare reveals extensive sequence diversity within the species.</title>
        <authorList>
            <person name="Kayansamruaj P."/>
            <person name="Dong H.T."/>
            <person name="Hirono I."/>
            <person name="Kondo H."/>
            <person name="Senapin S."/>
            <person name="Rodkhum C."/>
        </authorList>
    </citation>
    <scope>NUCLEOTIDE SEQUENCE [LARGE SCALE GENOMIC DNA]</scope>
    <source>
        <strain evidence="12 13">1214</strain>
    </source>
</reference>
<dbReference type="PANTHER" id="PTHR28259">
    <property type="entry name" value="FLUORIDE EXPORT PROTEIN 1-RELATED"/>
    <property type="match status" value="1"/>
</dbReference>
<keyword evidence="5 11" id="KW-1133">Transmembrane helix</keyword>
<evidence type="ECO:0000256" key="3">
    <source>
        <dbReference type="ARBA" id="ARBA00022519"/>
    </source>
</evidence>
<proteinExistence type="inferred from homology"/>
<keyword evidence="4 11" id="KW-0812">Transmembrane</keyword>
<dbReference type="GO" id="GO:0046872">
    <property type="term" value="F:metal ion binding"/>
    <property type="evidence" value="ECO:0007669"/>
    <property type="project" value="UniProtKB-KW"/>
</dbReference>
<gene>
    <name evidence="11" type="primary">fluC</name>
    <name evidence="11" type="synonym">crcB</name>
    <name evidence="12" type="ORF">BWK62_10715</name>
</gene>
<feature type="transmembrane region" description="Helical" evidence="11">
    <location>
        <begin position="7"/>
        <end position="29"/>
    </location>
</feature>
<dbReference type="NCBIfam" id="TIGR00494">
    <property type="entry name" value="crcB"/>
    <property type="match status" value="1"/>
</dbReference>
<evidence type="ECO:0000313" key="12">
    <source>
        <dbReference type="EMBL" id="OWP76022.1"/>
    </source>
</evidence>
<evidence type="ECO:0000313" key="13">
    <source>
        <dbReference type="Proteomes" id="UP000198034"/>
    </source>
</evidence>
<name>A0A246G9A7_9FLAO</name>
<evidence type="ECO:0000256" key="4">
    <source>
        <dbReference type="ARBA" id="ARBA00022692"/>
    </source>
</evidence>
<keyword evidence="8 11" id="KW-0407">Ion channel</keyword>
<evidence type="ECO:0000256" key="2">
    <source>
        <dbReference type="ARBA" id="ARBA00022475"/>
    </source>
</evidence>
<feature type="binding site" evidence="11">
    <location>
        <position position="75"/>
    </location>
    <ligand>
        <name>Na(+)</name>
        <dbReference type="ChEBI" id="CHEBI:29101"/>
        <note>structural</note>
    </ligand>
</feature>
<dbReference type="Pfam" id="PF02537">
    <property type="entry name" value="CRCB"/>
    <property type="match status" value="1"/>
</dbReference>
<dbReference type="GO" id="GO:0062054">
    <property type="term" value="F:fluoride channel activity"/>
    <property type="evidence" value="ECO:0007669"/>
    <property type="project" value="UniProtKB-UniRule"/>
</dbReference>
<dbReference type="HAMAP" id="MF_00454">
    <property type="entry name" value="FluC"/>
    <property type="match status" value="1"/>
</dbReference>
<dbReference type="Proteomes" id="UP000198034">
    <property type="component" value="Unassembled WGS sequence"/>
</dbReference>
<comment type="subcellular location">
    <subcellularLocation>
        <location evidence="1 11">Cell membrane</location>
        <topology evidence="1 11">Multi-pass membrane protein</topology>
    </subcellularLocation>
</comment>
<dbReference type="InterPro" id="IPR003691">
    <property type="entry name" value="FluC"/>
</dbReference>
<evidence type="ECO:0000256" key="10">
    <source>
        <dbReference type="ARBA" id="ARBA00035585"/>
    </source>
</evidence>
<evidence type="ECO:0000256" key="7">
    <source>
        <dbReference type="ARBA" id="ARBA00023136"/>
    </source>
</evidence>
<comment type="activity regulation">
    <text evidence="11">Na(+) is not transported, but it plays an essential structural role and its presence is essential for fluoride channel function.</text>
</comment>
<evidence type="ECO:0000256" key="1">
    <source>
        <dbReference type="ARBA" id="ARBA00004651"/>
    </source>
</evidence>
<keyword evidence="11" id="KW-0915">Sodium</keyword>
<sequence length="123" mass="13742">MKSILYIGLGGGIGSILRYLASLFLNRFITNGFPIGTFIINSIGCLLIGLFLGYFEKQSYDTSEFRYFLITGICGGFTTFSTFSNENIQLLQNNQTGMAFLYTFLSITIGFGMTYFGIYLMKS</sequence>
<comment type="similarity">
    <text evidence="9 11">Belongs to the fluoride channel Fluc/FEX (TC 1.A.43) family.</text>
</comment>
<feature type="binding site" evidence="11">
    <location>
        <position position="78"/>
    </location>
    <ligand>
        <name>Na(+)</name>
        <dbReference type="ChEBI" id="CHEBI:29101"/>
        <note>structural</note>
    </ligand>
</feature>
<evidence type="ECO:0000256" key="5">
    <source>
        <dbReference type="ARBA" id="ARBA00022989"/>
    </source>
</evidence>
<evidence type="ECO:0000256" key="6">
    <source>
        <dbReference type="ARBA" id="ARBA00023065"/>
    </source>
</evidence>
<comment type="caution">
    <text evidence="12">The sequence shown here is derived from an EMBL/GenBank/DDBJ whole genome shotgun (WGS) entry which is preliminary data.</text>
</comment>
<feature type="transmembrane region" description="Helical" evidence="11">
    <location>
        <begin position="35"/>
        <end position="55"/>
    </location>
</feature>
<evidence type="ECO:0000256" key="9">
    <source>
        <dbReference type="ARBA" id="ARBA00035120"/>
    </source>
</evidence>
<keyword evidence="2 11" id="KW-1003">Cell membrane</keyword>
<dbReference type="GO" id="GO:0005886">
    <property type="term" value="C:plasma membrane"/>
    <property type="evidence" value="ECO:0007669"/>
    <property type="project" value="UniProtKB-SubCell"/>
</dbReference>
<keyword evidence="7 11" id="KW-0472">Membrane</keyword>
<evidence type="ECO:0000256" key="8">
    <source>
        <dbReference type="ARBA" id="ARBA00023303"/>
    </source>
</evidence>
<dbReference type="AlphaFoldDB" id="A0A246G9A7"/>
<keyword evidence="11" id="KW-0813">Transport</keyword>
<feature type="transmembrane region" description="Helical" evidence="11">
    <location>
        <begin position="67"/>
        <end position="84"/>
    </location>
</feature>
<organism evidence="12 13">
    <name type="scientific">Flavobacterium columnare</name>
    <dbReference type="NCBI Taxonomy" id="996"/>
    <lineage>
        <taxon>Bacteria</taxon>
        <taxon>Pseudomonadati</taxon>
        <taxon>Bacteroidota</taxon>
        <taxon>Flavobacteriia</taxon>
        <taxon>Flavobacteriales</taxon>
        <taxon>Flavobacteriaceae</taxon>
        <taxon>Flavobacterium</taxon>
    </lineage>
</organism>
<accession>A0A246G9A7</accession>
<keyword evidence="3" id="KW-0997">Cell inner membrane</keyword>
<feature type="transmembrane region" description="Helical" evidence="11">
    <location>
        <begin position="99"/>
        <end position="121"/>
    </location>
</feature>
<dbReference type="EMBL" id="MTCY01000032">
    <property type="protein sequence ID" value="OWP76022.1"/>
    <property type="molecule type" value="Genomic_DNA"/>
</dbReference>
<keyword evidence="11" id="KW-0479">Metal-binding</keyword>
<protein>
    <recommendedName>
        <fullName evidence="11">Fluoride-specific ion channel FluC</fullName>
    </recommendedName>
</protein>